<proteinExistence type="inferred from homology"/>
<feature type="domain" description="Tryptophan synthase beta chain-like PALP" evidence="4">
    <location>
        <begin position="16"/>
        <end position="295"/>
    </location>
</feature>
<comment type="caution">
    <text evidence="5">The sequence shown here is derived from an EMBL/GenBank/DDBJ whole genome shotgun (WGS) entry which is preliminary data.</text>
</comment>
<dbReference type="PANTHER" id="PTHR10314">
    <property type="entry name" value="CYSTATHIONINE BETA-SYNTHASE"/>
    <property type="match status" value="1"/>
</dbReference>
<dbReference type="InterPro" id="IPR001216">
    <property type="entry name" value="P-phosphate_BS"/>
</dbReference>
<dbReference type="InterPro" id="IPR036052">
    <property type="entry name" value="TrpB-like_PALP_sf"/>
</dbReference>
<dbReference type="InterPro" id="IPR001926">
    <property type="entry name" value="TrpB-like_PALP"/>
</dbReference>
<dbReference type="GO" id="GO:0016765">
    <property type="term" value="F:transferase activity, transferring alkyl or aryl (other than methyl) groups"/>
    <property type="evidence" value="ECO:0007669"/>
    <property type="project" value="UniProtKB-ARBA"/>
</dbReference>
<evidence type="ECO:0000313" key="6">
    <source>
        <dbReference type="Proteomes" id="UP000320184"/>
    </source>
</evidence>
<name>A0A538SFN4_UNCEI</name>
<protein>
    <submittedName>
        <fullName evidence="5">PLP-dependent cysteine synthase family protein</fullName>
    </submittedName>
</protein>
<sequence length="310" mass="33281">MDVRAPDSILGSPALTDLIGDTPLLPIGGLREVPGRVEVSGKAEWFNPGGSVKDRAAWGMVQAGERSGALTRDKILIDATSGNTGIAYAWIGAARGLRVRLCVPANASARRLRVIEAFGAELVLTSPMEGTDGAIREARRMVAEEPDRYFYPDQYSNPANWQAHYRTTAAEVWAQTEGRVTHLVAGIGTSGTLVGTARRLRELRPELEVVAVQPDSPYHALEGLKHLASCMVPAIYDPGAHQRTLEVTSEDAIDMAKRQARLGLLIGWSAGAALAAAERVARELERGTVVAILPDGAERYLDDPLWGEGA</sequence>
<evidence type="ECO:0000256" key="1">
    <source>
        <dbReference type="ARBA" id="ARBA00001933"/>
    </source>
</evidence>
<accession>A0A538SFN4</accession>
<comment type="cofactor">
    <cofactor evidence="1">
        <name>pyridoxal 5'-phosphate</name>
        <dbReference type="ChEBI" id="CHEBI:597326"/>
    </cofactor>
</comment>
<reference evidence="5 6" key="1">
    <citation type="journal article" date="2019" name="Nat. Microbiol.">
        <title>Mediterranean grassland soil C-N compound turnover is dependent on rainfall and depth, and is mediated by genomically divergent microorganisms.</title>
        <authorList>
            <person name="Diamond S."/>
            <person name="Andeer P.F."/>
            <person name="Li Z."/>
            <person name="Crits-Christoph A."/>
            <person name="Burstein D."/>
            <person name="Anantharaman K."/>
            <person name="Lane K.R."/>
            <person name="Thomas B.C."/>
            <person name="Pan C."/>
            <person name="Northen T.R."/>
            <person name="Banfield J.F."/>
        </authorList>
    </citation>
    <scope>NUCLEOTIDE SEQUENCE [LARGE SCALE GENOMIC DNA]</scope>
    <source>
        <strain evidence="5">WS_3</strain>
    </source>
</reference>
<gene>
    <name evidence="5" type="ORF">E6K73_08455</name>
</gene>
<evidence type="ECO:0000259" key="4">
    <source>
        <dbReference type="Pfam" id="PF00291"/>
    </source>
</evidence>
<keyword evidence="3" id="KW-0663">Pyridoxal phosphate</keyword>
<dbReference type="EMBL" id="VBOT01000105">
    <property type="protein sequence ID" value="TMQ50176.1"/>
    <property type="molecule type" value="Genomic_DNA"/>
</dbReference>
<organism evidence="5 6">
    <name type="scientific">Eiseniibacteriota bacterium</name>
    <dbReference type="NCBI Taxonomy" id="2212470"/>
    <lineage>
        <taxon>Bacteria</taxon>
        <taxon>Candidatus Eiseniibacteriota</taxon>
    </lineage>
</organism>
<dbReference type="Proteomes" id="UP000320184">
    <property type="component" value="Unassembled WGS sequence"/>
</dbReference>
<dbReference type="GO" id="GO:0006535">
    <property type="term" value="P:cysteine biosynthetic process from serine"/>
    <property type="evidence" value="ECO:0007669"/>
    <property type="project" value="InterPro"/>
</dbReference>
<dbReference type="FunFam" id="3.40.50.1100:FF:000003">
    <property type="entry name" value="Cystathionine beta-synthase"/>
    <property type="match status" value="1"/>
</dbReference>
<dbReference type="CDD" id="cd01561">
    <property type="entry name" value="CBS_like"/>
    <property type="match status" value="1"/>
</dbReference>
<evidence type="ECO:0000256" key="3">
    <source>
        <dbReference type="ARBA" id="ARBA00022898"/>
    </source>
</evidence>
<dbReference type="InterPro" id="IPR050214">
    <property type="entry name" value="Cys_Synth/Cystath_Beta-Synth"/>
</dbReference>
<dbReference type="Pfam" id="PF00291">
    <property type="entry name" value="PALP"/>
    <property type="match status" value="1"/>
</dbReference>
<evidence type="ECO:0000313" key="5">
    <source>
        <dbReference type="EMBL" id="TMQ50176.1"/>
    </source>
</evidence>
<dbReference type="AlphaFoldDB" id="A0A538SFN4"/>
<comment type="similarity">
    <text evidence="2">Belongs to the cysteine synthase/cystathionine beta-synthase family.</text>
</comment>
<dbReference type="SUPFAM" id="SSF53686">
    <property type="entry name" value="Tryptophan synthase beta subunit-like PLP-dependent enzymes"/>
    <property type="match status" value="1"/>
</dbReference>
<dbReference type="PROSITE" id="PS00901">
    <property type="entry name" value="CYS_SYNTHASE"/>
    <property type="match status" value="1"/>
</dbReference>
<evidence type="ECO:0000256" key="2">
    <source>
        <dbReference type="ARBA" id="ARBA00007103"/>
    </source>
</evidence>
<dbReference type="Gene3D" id="3.40.50.1100">
    <property type="match status" value="2"/>
</dbReference>